<dbReference type="Proteomes" id="UP000263486">
    <property type="component" value="Unassembled WGS sequence"/>
</dbReference>
<sequence>MKKSGFSLIEIITVTAIMGIVMLIFSPMIDAFTGAQDRLYNQSKVDSRLNEVVEFIKRDVRNARSNPGGEPIEVFDNNTDNNLITDGSTGKKIIIHGVDFNGVSKDIEYYLDDTDLKLKVTTSSSIILSNVEEGEFKYKDKILLFYFKIDLPDRLEGKVRNEVRDVGVTRINLE</sequence>
<evidence type="ECO:0000313" key="2">
    <source>
        <dbReference type="EMBL" id="REI41058.1"/>
    </source>
</evidence>
<dbReference type="PROSITE" id="PS00409">
    <property type="entry name" value="PROKAR_NTER_METHYL"/>
    <property type="match status" value="1"/>
</dbReference>
<keyword evidence="1" id="KW-0472">Membrane</keyword>
<dbReference type="InterPro" id="IPR045584">
    <property type="entry name" value="Pilin-like"/>
</dbReference>
<comment type="caution">
    <text evidence="2">The sequence shown here is derived from an EMBL/GenBank/DDBJ whole genome shotgun (WGS) entry which is preliminary data.</text>
</comment>
<evidence type="ECO:0000313" key="3">
    <source>
        <dbReference type="Proteomes" id="UP000263486"/>
    </source>
</evidence>
<dbReference type="SUPFAM" id="SSF54523">
    <property type="entry name" value="Pili subunits"/>
    <property type="match status" value="1"/>
</dbReference>
<gene>
    <name evidence="2" type="ORF">DYH56_08460</name>
</gene>
<dbReference type="EMBL" id="QUAJ01000013">
    <property type="protein sequence ID" value="REI41058.1"/>
    <property type="molecule type" value="Genomic_DNA"/>
</dbReference>
<dbReference type="NCBIfam" id="TIGR02532">
    <property type="entry name" value="IV_pilin_GFxxxE"/>
    <property type="match status" value="1"/>
</dbReference>
<feature type="transmembrane region" description="Helical" evidence="1">
    <location>
        <begin position="7"/>
        <end position="29"/>
    </location>
</feature>
<proteinExistence type="predicted"/>
<keyword evidence="3" id="KW-1185">Reference proteome</keyword>
<reference evidence="2 3" key="1">
    <citation type="submission" date="2018-08" db="EMBL/GenBank/DDBJ databases">
        <title>Draft genome sequence of Psychrilyobacter sp. strain SD5 isolated from Black Sea water.</title>
        <authorList>
            <person name="Yadav S."/>
            <person name="Villanueva L."/>
            <person name="Damste J.S.S."/>
        </authorList>
    </citation>
    <scope>NUCLEOTIDE SEQUENCE [LARGE SCALE GENOMIC DNA]</scope>
    <source>
        <strain evidence="2 3">SD5</strain>
    </source>
</reference>
<organism evidence="2 3">
    <name type="scientific">Psychrilyobacter piezotolerans</name>
    <dbReference type="NCBI Taxonomy" id="2293438"/>
    <lineage>
        <taxon>Bacteria</taxon>
        <taxon>Fusobacteriati</taxon>
        <taxon>Fusobacteriota</taxon>
        <taxon>Fusobacteriia</taxon>
        <taxon>Fusobacteriales</taxon>
        <taxon>Fusobacteriaceae</taxon>
        <taxon>Psychrilyobacter</taxon>
    </lineage>
</organism>
<keyword evidence="1" id="KW-1133">Transmembrane helix</keyword>
<dbReference type="Pfam" id="PF07963">
    <property type="entry name" value="N_methyl"/>
    <property type="match status" value="1"/>
</dbReference>
<dbReference type="RefSeq" id="WP_114642416.1">
    <property type="nucleotide sequence ID" value="NZ_JAACIO010000014.1"/>
</dbReference>
<keyword evidence="1" id="KW-0812">Transmembrane</keyword>
<accession>A0ABX9KGU7</accession>
<dbReference type="InterPro" id="IPR012902">
    <property type="entry name" value="N_methyl_site"/>
</dbReference>
<protein>
    <submittedName>
        <fullName evidence="2">Prepilin-type N-terminal cleavage/methylation domain-containing protein</fullName>
    </submittedName>
</protein>
<name>A0ABX9KGU7_9FUSO</name>
<evidence type="ECO:0000256" key="1">
    <source>
        <dbReference type="SAM" id="Phobius"/>
    </source>
</evidence>